<dbReference type="EMBL" id="GL876968">
    <property type="protein sequence ID" value="KLU85204.1"/>
    <property type="molecule type" value="Genomic_DNA"/>
</dbReference>
<reference evidence="3" key="5">
    <citation type="submission" date="2015-06" db="UniProtKB">
        <authorList>
            <consortium name="EnsemblFungi"/>
        </authorList>
    </citation>
    <scope>IDENTIFICATION</scope>
    <source>
        <strain evidence="3">ATCC 64411</strain>
    </source>
</reference>
<dbReference type="Pfam" id="PF02458">
    <property type="entry name" value="Transferase"/>
    <property type="match status" value="1"/>
</dbReference>
<gene>
    <name evidence="2" type="ORF">MAPG_04234</name>
</gene>
<dbReference type="Proteomes" id="UP000011715">
    <property type="component" value="Unassembled WGS sequence"/>
</dbReference>
<dbReference type="OMA" id="VWTHVTR"/>
<evidence type="ECO:0008006" key="5">
    <source>
        <dbReference type="Google" id="ProtNLM"/>
    </source>
</evidence>
<evidence type="ECO:0000256" key="1">
    <source>
        <dbReference type="ARBA" id="ARBA00022679"/>
    </source>
</evidence>
<keyword evidence="4" id="KW-1185">Reference proteome</keyword>
<protein>
    <recommendedName>
        <fullName evidence="5">Trichothecene 3-O-acetyltransferase</fullName>
    </recommendedName>
</protein>
<dbReference type="GO" id="GO:0016747">
    <property type="term" value="F:acyltransferase activity, transferring groups other than amino-acyl groups"/>
    <property type="evidence" value="ECO:0007669"/>
    <property type="project" value="TreeGrafter"/>
</dbReference>
<dbReference type="OrthoDB" id="3548654at2759"/>
<proteinExistence type="predicted"/>
<dbReference type="EnsemblFungi" id="MAPG_04234T0">
    <property type="protein sequence ID" value="MAPG_04234T0"/>
    <property type="gene ID" value="MAPG_04234"/>
</dbReference>
<dbReference type="InterPro" id="IPR023213">
    <property type="entry name" value="CAT-like_dom_sf"/>
</dbReference>
<dbReference type="eggNOG" id="ENOG502T1DZ">
    <property type="taxonomic scope" value="Eukaryota"/>
</dbReference>
<organism evidence="3 4">
    <name type="scientific">Magnaporthiopsis poae (strain ATCC 64411 / 73-15)</name>
    <name type="common">Kentucky bluegrass fungus</name>
    <name type="synonym">Magnaporthe poae</name>
    <dbReference type="NCBI Taxonomy" id="644358"/>
    <lineage>
        <taxon>Eukaryota</taxon>
        <taxon>Fungi</taxon>
        <taxon>Dikarya</taxon>
        <taxon>Ascomycota</taxon>
        <taxon>Pezizomycotina</taxon>
        <taxon>Sordariomycetes</taxon>
        <taxon>Sordariomycetidae</taxon>
        <taxon>Magnaporthales</taxon>
        <taxon>Magnaporthaceae</taxon>
        <taxon>Magnaporthiopsis</taxon>
    </lineage>
</organism>
<dbReference type="GO" id="GO:0044550">
    <property type="term" value="P:secondary metabolite biosynthetic process"/>
    <property type="evidence" value="ECO:0007669"/>
    <property type="project" value="TreeGrafter"/>
</dbReference>
<dbReference type="AlphaFoldDB" id="A0A0C4DW60"/>
<keyword evidence="1" id="KW-0808">Transferase</keyword>
<reference evidence="2" key="2">
    <citation type="submission" date="2010-05" db="EMBL/GenBank/DDBJ databases">
        <title>The Genome Sequence of Magnaporthe poae strain ATCC 64411.</title>
        <authorList>
            <consortium name="The Broad Institute Genome Sequencing Platform"/>
            <consortium name="Broad Institute Genome Sequencing Center for Infectious Disease"/>
            <person name="Ma L.-J."/>
            <person name="Dead R."/>
            <person name="Young S."/>
            <person name="Zeng Q."/>
            <person name="Koehrsen M."/>
            <person name="Alvarado L."/>
            <person name="Berlin A."/>
            <person name="Chapman S.B."/>
            <person name="Chen Z."/>
            <person name="Freedman E."/>
            <person name="Gellesch M."/>
            <person name="Goldberg J."/>
            <person name="Griggs A."/>
            <person name="Gujja S."/>
            <person name="Heilman E.R."/>
            <person name="Heiman D."/>
            <person name="Hepburn T."/>
            <person name="Howarth C."/>
            <person name="Jen D."/>
            <person name="Larson L."/>
            <person name="Mehta T."/>
            <person name="Neiman D."/>
            <person name="Pearson M."/>
            <person name="Roberts A."/>
            <person name="Saif S."/>
            <person name="Shea T."/>
            <person name="Shenoy N."/>
            <person name="Sisk P."/>
            <person name="Stolte C."/>
            <person name="Sykes S."/>
            <person name="Walk T."/>
            <person name="White J."/>
            <person name="Yandava C."/>
            <person name="Haas B."/>
            <person name="Nusbaum C."/>
            <person name="Birren B."/>
        </authorList>
    </citation>
    <scope>NUCLEOTIDE SEQUENCE</scope>
    <source>
        <strain evidence="2">ATCC 64411</strain>
    </source>
</reference>
<evidence type="ECO:0000313" key="3">
    <source>
        <dbReference type="EnsemblFungi" id="MAPG_04234T0"/>
    </source>
</evidence>
<dbReference type="STRING" id="644358.A0A0C4DW60"/>
<dbReference type="VEuPathDB" id="FungiDB:MAPG_04234"/>
<evidence type="ECO:0000313" key="4">
    <source>
        <dbReference type="Proteomes" id="UP000011715"/>
    </source>
</evidence>
<reference evidence="2" key="3">
    <citation type="submission" date="2011-03" db="EMBL/GenBank/DDBJ databases">
        <title>Annotation of Magnaporthe poae ATCC 64411.</title>
        <authorList>
            <person name="Ma L.-J."/>
            <person name="Dead R."/>
            <person name="Young S.K."/>
            <person name="Zeng Q."/>
            <person name="Gargeya S."/>
            <person name="Fitzgerald M."/>
            <person name="Haas B."/>
            <person name="Abouelleil A."/>
            <person name="Alvarado L."/>
            <person name="Arachchi H.M."/>
            <person name="Berlin A."/>
            <person name="Brown A."/>
            <person name="Chapman S.B."/>
            <person name="Chen Z."/>
            <person name="Dunbar C."/>
            <person name="Freedman E."/>
            <person name="Gearin G."/>
            <person name="Gellesch M."/>
            <person name="Goldberg J."/>
            <person name="Griggs A."/>
            <person name="Gujja S."/>
            <person name="Heiman D."/>
            <person name="Howarth C."/>
            <person name="Larson L."/>
            <person name="Lui A."/>
            <person name="MacDonald P.J.P."/>
            <person name="Mehta T."/>
            <person name="Montmayeur A."/>
            <person name="Murphy C."/>
            <person name="Neiman D."/>
            <person name="Pearson M."/>
            <person name="Priest M."/>
            <person name="Roberts A."/>
            <person name="Saif S."/>
            <person name="Shea T."/>
            <person name="Shenoy N."/>
            <person name="Sisk P."/>
            <person name="Stolte C."/>
            <person name="Sykes S."/>
            <person name="Yandava C."/>
            <person name="Wortman J."/>
            <person name="Nusbaum C."/>
            <person name="Birren B."/>
        </authorList>
    </citation>
    <scope>NUCLEOTIDE SEQUENCE</scope>
    <source>
        <strain evidence="2">ATCC 64411</strain>
    </source>
</reference>
<evidence type="ECO:0000313" key="2">
    <source>
        <dbReference type="EMBL" id="KLU85204.1"/>
    </source>
</evidence>
<dbReference type="EMBL" id="ADBL01001004">
    <property type="status" value="NOT_ANNOTATED_CDS"/>
    <property type="molecule type" value="Genomic_DNA"/>
</dbReference>
<accession>A0A0C4DW60</accession>
<dbReference type="Gene3D" id="3.30.559.10">
    <property type="entry name" value="Chloramphenicol acetyltransferase-like domain"/>
    <property type="match status" value="2"/>
</dbReference>
<name>A0A0C4DW60_MAGP6</name>
<reference evidence="3" key="4">
    <citation type="journal article" date="2015" name="G3 (Bethesda)">
        <title>Genome sequences of three phytopathogenic species of the Magnaporthaceae family of fungi.</title>
        <authorList>
            <person name="Okagaki L.H."/>
            <person name="Nunes C.C."/>
            <person name="Sailsbery J."/>
            <person name="Clay B."/>
            <person name="Brown D."/>
            <person name="John T."/>
            <person name="Oh Y."/>
            <person name="Young N."/>
            <person name="Fitzgerald M."/>
            <person name="Haas B.J."/>
            <person name="Zeng Q."/>
            <person name="Young S."/>
            <person name="Adiconis X."/>
            <person name="Fan L."/>
            <person name="Levin J.Z."/>
            <person name="Mitchell T.K."/>
            <person name="Okubara P.A."/>
            <person name="Farman M.L."/>
            <person name="Kohn L.M."/>
            <person name="Birren B."/>
            <person name="Ma L.-J."/>
            <person name="Dean R.A."/>
        </authorList>
    </citation>
    <scope>NUCLEOTIDE SEQUENCE</scope>
    <source>
        <strain evidence="3">ATCC 64411 / 73-15</strain>
    </source>
</reference>
<dbReference type="PANTHER" id="PTHR31642">
    <property type="entry name" value="TRICHOTHECENE 3-O-ACETYLTRANSFERASE"/>
    <property type="match status" value="1"/>
</dbReference>
<sequence>MGAAHTSMVGSDPGIPLDLWSQTAPRDWVAYGMCFPHSGGRRDREKATQALQAALNRLARERPRYAGRLRLSRNPETPGRLLWTASTSIDFRSRDISDEVDVSYDQLRNRGFPASFFHNPNIFVLGINPNPADATQPGGSTPLAVAKGGAAAAAASTTEVRVEVPVVAIRCFFIKGGLILQACLHHAFGDGCCMHDFLHDLALVTRGQPVLPRLDRRRLHLPPDFLRSDCPETGAAAAAARHESREAKAERLVDLCPEYKFDPQWFTGPTQPHRSRDAPAPPQERVECVVVTITTAKLAALRRCLRSAHGSEPSDYIALSTLTWAYVTLHRSEQEGCGGSREEKMIATLSNPVNWKRKLPRVPYVDLLKDYFGNATAKCLTHFELGGLADAARACAPVPRATTTEASRGDDDASLEADPRLNINAVDKSYVGVRMDLYRALPDPRNLGLVDDPYSVAHMQFNTWKAFGSDAMANGGARAESVRKVMMGKQPDYRNVLIMPTVRPQGETEILISLPARSLAALLKDEGFTRWFCSVC</sequence>
<reference evidence="4" key="1">
    <citation type="submission" date="2010-05" db="EMBL/GenBank/DDBJ databases">
        <title>The genome sequence of Magnaporthe poae strain ATCC 64411.</title>
        <authorList>
            <person name="Ma L.-J."/>
            <person name="Dead R."/>
            <person name="Young S."/>
            <person name="Zeng Q."/>
            <person name="Koehrsen M."/>
            <person name="Alvarado L."/>
            <person name="Berlin A."/>
            <person name="Chapman S.B."/>
            <person name="Chen Z."/>
            <person name="Freedman E."/>
            <person name="Gellesch M."/>
            <person name="Goldberg J."/>
            <person name="Griggs A."/>
            <person name="Gujja S."/>
            <person name="Heilman E.R."/>
            <person name="Heiman D."/>
            <person name="Hepburn T."/>
            <person name="Howarth C."/>
            <person name="Jen D."/>
            <person name="Larson L."/>
            <person name="Mehta T."/>
            <person name="Neiman D."/>
            <person name="Pearson M."/>
            <person name="Roberts A."/>
            <person name="Saif S."/>
            <person name="Shea T."/>
            <person name="Shenoy N."/>
            <person name="Sisk P."/>
            <person name="Stolte C."/>
            <person name="Sykes S."/>
            <person name="Walk T."/>
            <person name="White J."/>
            <person name="Yandava C."/>
            <person name="Haas B."/>
            <person name="Nusbaum C."/>
            <person name="Birren B."/>
        </authorList>
    </citation>
    <scope>NUCLEOTIDE SEQUENCE [LARGE SCALE GENOMIC DNA]</scope>
    <source>
        <strain evidence="4">ATCC 64411 / 73-15</strain>
    </source>
</reference>
<dbReference type="InterPro" id="IPR050317">
    <property type="entry name" value="Plant_Fungal_Acyltransferase"/>
</dbReference>
<dbReference type="PANTHER" id="PTHR31642:SF310">
    <property type="entry name" value="FATTY ALCOHOL:CAFFEOYL-COA ACYLTRANSFERASE"/>
    <property type="match status" value="1"/>
</dbReference>